<dbReference type="InterPro" id="IPR007621">
    <property type="entry name" value="TPM_dom"/>
</dbReference>
<comment type="caution">
    <text evidence="2">The sequence shown here is derived from an EMBL/GenBank/DDBJ whole genome shotgun (WGS) entry which is preliminary data.</text>
</comment>
<accession>A0A2N7VMI2</accession>
<evidence type="ECO:0000313" key="3">
    <source>
        <dbReference type="Proteomes" id="UP000235616"/>
    </source>
</evidence>
<dbReference type="RefSeq" id="WP_102646658.1">
    <property type="nucleotide sequence ID" value="NZ_PNYA01000015.1"/>
</dbReference>
<sequence>MNARRIVRHLLTTHSTLSRAFDRDTLRSIEAAVVSCNAQHVGEVCFAVEGALHSAALLRDQSPRERGIEVFAQLRVWDTEYNNGVLIYVLLADRAVEIVADRAVHARVGIQEWQAICDAMQAAFGRGAYRDGALNGIRAVGQHLQRHFPVSGPGRDPMPSVHVIS</sequence>
<dbReference type="AlphaFoldDB" id="A0A2N7VMI2"/>
<dbReference type="PANTHER" id="PTHR30373:SF8">
    <property type="entry name" value="BLL7265 PROTEIN"/>
    <property type="match status" value="1"/>
</dbReference>
<dbReference type="OrthoDB" id="5683663at2"/>
<feature type="domain" description="TPM" evidence="1">
    <location>
        <begin position="21"/>
        <end position="142"/>
    </location>
</feature>
<dbReference type="Gene3D" id="3.10.310.50">
    <property type="match status" value="1"/>
</dbReference>
<gene>
    <name evidence="2" type="ORF">C0Z18_17365</name>
</gene>
<name>A0A2N7VMI2_9BURK</name>
<dbReference type="Pfam" id="PF04536">
    <property type="entry name" value="TPM_phosphatase"/>
    <property type="match status" value="1"/>
</dbReference>
<dbReference type="Proteomes" id="UP000235616">
    <property type="component" value="Unassembled WGS sequence"/>
</dbReference>
<organism evidence="2 3">
    <name type="scientific">Trinickia dabaoshanensis</name>
    <dbReference type="NCBI Taxonomy" id="564714"/>
    <lineage>
        <taxon>Bacteria</taxon>
        <taxon>Pseudomonadati</taxon>
        <taxon>Pseudomonadota</taxon>
        <taxon>Betaproteobacteria</taxon>
        <taxon>Burkholderiales</taxon>
        <taxon>Burkholderiaceae</taxon>
        <taxon>Trinickia</taxon>
    </lineage>
</organism>
<protein>
    <recommendedName>
        <fullName evidence="1">TPM domain-containing protein</fullName>
    </recommendedName>
</protein>
<evidence type="ECO:0000259" key="1">
    <source>
        <dbReference type="Pfam" id="PF04536"/>
    </source>
</evidence>
<proteinExistence type="predicted"/>
<keyword evidence="3" id="KW-1185">Reference proteome</keyword>
<reference evidence="2 3" key="1">
    <citation type="submission" date="2018-01" db="EMBL/GenBank/DDBJ databases">
        <title>Whole genome analyses suggest that Burkholderia sensu lato contains two further novel genera in the rhizoxinica-symbiotica group Mycetohabitans gen. nov., and Trinickia gen. nov.: implications for the evolution of diazotrophy and nodulation in the Burkholderiaceae.</title>
        <authorList>
            <person name="Estrada-de los Santos P."/>
            <person name="Palmer M."/>
            <person name="Chavez-Ramirez B."/>
            <person name="Beukes C."/>
            <person name="Steenkamp E.T."/>
            <person name="Hirsch A.M."/>
            <person name="Manyaka P."/>
            <person name="Maluk M."/>
            <person name="Lafos M."/>
            <person name="Crook M."/>
            <person name="Gross E."/>
            <person name="Simon M.F."/>
            <person name="Bueno dos Reis Junior F."/>
            <person name="Poole P.S."/>
            <person name="Venter S.N."/>
            <person name="James E.K."/>
        </authorList>
    </citation>
    <scope>NUCLEOTIDE SEQUENCE [LARGE SCALE GENOMIC DNA]</scope>
    <source>
        <strain evidence="2 3">GIMN1.004</strain>
    </source>
</reference>
<dbReference type="PANTHER" id="PTHR30373">
    <property type="entry name" value="UPF0603 PROTEIN YGCG"/>
    <property type="match status" value="1"/>
</dbReference>
<evidence type="ECO:0000313" key="2">
    <source>
        <dbReference type="EMBL" id="PMS18346.1"/>
    </source>
</evidence>
<dbReference type="EMBL" id="PNYA01000015">
    <property type="protein sequence ID" value="PMS18346.1"/>
    <property type="molecule type" value="Genomic_DNA"/>
</dbReference>